<protein>
    <submittedName>
        <fullName evidence="3">Uncharacterized protein LOC107480729</fullName>
    </submittedName>
</protein>
<dbReference type="CDD" id="cd00303">
    <property type="entry name" value="retropepsin_like"/>
    <property type="match status" value="1"/>
</dbReference>
<keyword evidence="2" id="KW-1185">Reference proteome</keyword>
<dbReference type="Proteomes" id="UP000515211">
    <property type="component" value="Chromosome 1"/>
</dbReference>
<dbReference type="GeneID" id="107480729"/>
<reference evidence="3" key="2">
    <citation type="submission" date="2025-08" db="UniProtKB">
        <authorList>
            <consortium name="RefSeq"/>
        </authorList>
    </citation>
    <scope>IDENTIFICATION</scope>
    <source>
        <tissue evidence="3">Whole plant</tissue>
    </source>
</reference>
<dbReference type="RefSeq" id="XP_015956378.1">
    <property type="nucleotide sequence ID" value="XM_016100892.1"/>
</dbReference>
<evidence type="ECO:0000313" key="3">
    <source>
        <dbReference type="RefSeq" id="XP_015956378.1"/>
    </source>
</evidence>
<dbReference type="PANTHER" id="PTHR33240">
    <property type="entry name" value="OS08G0508500 PROTEIN"/>
    <property type="match status" value="1"/>
</dbReference>
<sequence>MGQIEIEELRETRRSERPTSRKEEERPYRSQNRDSKKPFRLTPKFDSYTKFNTKREDIIKEILHSKLIKPPSRAGTYQGLRYVDKMKHCAFHQKFGHTTDECVIAKDTLERLARQELLDKYISRQLRKEQPASHEAEHLKANGEKTQWQNNQPPKKVINYISGGFACGGDTSSAKKRSYRTMLAVQSETPPDALTPEVPDITFTSKDLHNKTPNLDDLVVISVTTADLLVWKVLLDQGSSADVMFLSTFKKMQLKEKILQPSSKELVGFSGEKIPVTGYVWVRTTLGEPPHSKTLDIQYLIVDCISPYNIILGRHSLNSFGAIVSTIHLCVKFCSEKRTIATVHSDRKEARQCYNAGLKIQ</sequence>
<dbReference type="PANTHER" id="PTHR33240:SF15">
    <property type="entry name" value="GAG-PRO-LIKE PROTEIN"/>
    <property type="match status" value="1"/>
</dbReference>
<evidence type="ECO:0000256" key="1">
    <source>
        <dbReference type="SAM" id="MobiDB-lite"/>
    </source>
</evidence>
<accession>A0A6P4CU28</accession>
<feature type="region of interest" description="Disordered" evidence="1">
    <location>
        <begin position="1"/>
        <end position="42"/>
    </location>
</feature>
<gene>
    <name evidence="3" type="primary">LOC107480729</name>
</gene>
<organism evidence="2 3">
    <name type="scientific">Arachis duranensis</name>
    <name type="common">Wild peanut</name>
    <dbReference type="NCBI Taxonomy" id="130453"/>
    <lineage>
        <taxon>Eukaryota</taxon>
        <taxon>Viridiplantae</taxon>
        <taxon>Streptophyta</taxon>
        <taxon>Embryophyta</taxon>
        <taxon>Tracheophyta</taxon>
        <taxon>Spermatophyta</taxon>
        <taxon>Magnoliopsida</taxon>
        <taxon>eudicotyledons</taxon>
        <taxon>Gunneridae</taxon>
        <taxon>Pentapetalae</taxon>
        <taxon>rosids</taxon>
        <taxon>fabids</taxon>
        <taxon>Fabales</taxon>
        <taxon>Fabaceae</taxon>
        <taxon>Papilionoideae</taxon>
        <taxon>50 kb inversion clade</taxon>
        <taxon>dalbergioids sensu lato</taxon>
        <taxon>Dalbergieae</taxon>
        <taxon>Pterocarpus clade</taxon>
        <taxon>Arachis</taxon>
    </lineage>
</organism>
<dbReference type="InterPro" id="IPR021109">
    <property type="entry name" value="Peptidase_aspartic_dom_sf"/>
</dbReference>
<reference evidence="2" key="1">
    <citation type="journal article" date="2016" name="Nat. Genet.">
        <title>The genome sequences of Arachis duranensis and Arachis ipaensis, the diploid ancestors of cultivated peanut.</title>
        <authorList>
            <person name="Bertioli D.J."/>
            <person name="Cannon S.B."/>
            <person name="Froenicke L."/>
            <person name="Huang G."/>
            <person name="Farmer A.D."/>
            <person name="Cannon E.K."/>
            <person name="Liu X."/>
            <person name="Gao D."/>
            <person name="Clevenger J."/>
            <person name="Dash S."/>
            <person name="Ren L."/>
            <person name="Moretzsohn M.C."/>
            <person name="Shirasawa K."/>
            <person name="Huang W."/>
            <person name="Vidigal B."/>
            <person name="Abernathy B."/>
            <person name="Chu Y."/>
            <person name="Niederhuth C.E."/>
            <person name="Umale P."/>
            <person name="Araujo A.C."/>
            <person name="Kozik A."/>
            <person name="Kim K.D."/>
            <person name="Burow M.D."/>
            <person name="Varshney R.K."/>
            <person name="Wang X."/>
            <person name="Zhang X."/>
            <person name="Barkley N."/>
            <person name="Guimaraes P.M."/>
            <person name="Isobe S."/>
            <person name="Guo B."/>
            <person name="Liao B."/>
            <person name="Stalker H.T."/>
            <person name="Schmitz R.J."/>
            <person name="Scheffler B.E."/>
            <person name="Leal-Bertioli S.C."/>
            <person name="Xun X."/>
            <person name="Jackson S.A."/>
            <person name="Michelmore R."/>
            <person name="Ozias-Akins P."/>
        </authorList>
    </citation>
    <scope>NUCLEOTIDE SEQUENCE [LARGE SCALE GENOMIC DNA]</scope>
    <source>
        <strain evidence="2">cv. V14167</strain>
    </source>
</reference>
<dbReference type="AlphaFoldDB" id="A0A6P4CU28"/>
<proteinExistence type="predicted"/>
<dbReference type="KEGG" id="adu:107480729"/>
<dbReference type="Gene3D" id="2.40.70.10">
    <property type="entry name" value="Acid Proteases"/>
    <property type="match status" value="1"/>
</dbReference>
<evidence type="ECO:0000313" key="2">
    <source>
        <dbReference type="Proteomes" id="UP000515211"/>
    </source>
</evidence>
<feature type="compositionally biased region" description="Basic and acidic residues" evidence="1">
    <location>
        <begin position="7"/>
        <end position="37"/>
    </location>
</feature>
<name>A0A6P4CU28_ARADU</name>